<dbReference type="Proteomes" id="UP001224775">
    <property type="component" value="Unassembled WGS sequence"/>
</dbReference>
<organism evidence="2 3">
    <name type="scientific">Skeletonema marinoi</name>
    <dbReference type="NCBI Taxonomy" id="267567"/>
    <lineage>
        <taxon>Eukaryota</taxon>
        <taxon>Sar</taxon>
        <taxon>Stramenopiles</taxon>
        <taxon>Ochrophyta</taxon>
        <taxon>Bacillariophyta</taxon>
        <taxon>Coscinodiscophyceae</taxon>
        <taxon>Thalassiosirophycidae</taxon>
        <taxon>Thalassiosirales</taxon>
        <taxon>Skeletonemataceae</taxon>
        <taxon>Skeletonema</taxon>
        <taxon>Skeletonema marinoi-dohrnii complex</taxon>
    </lineage>
</organism>
<dbReference type="InterPro" id="IPR003347">
    <property type="entry name" value="JmjC_dom"/>
</dbReference>
<comment type="caution">
    <text evidence="2">The sequence shown here is derived from an EMBL/GenBank/DDBJ whole genome shotgun (WGS) entry which is preliminary data.</text>
</comment>
<gene>
    <name evidence="2" type="ORF">QTG54_008251</name>
</gene>
<dbReference type="SUPFAM" id="SSF51197">
    <property type="entry name" value="Clavaminate synthase-like"/>
    <property type="match status" value="1"/>
</dbReference>
<accession>A0AAD9DCL4</accession>
<name>A0AAD9DCL4_9STRA</name>
<feature type="domain" description="JmjC" evidence="1">
    <location>
        <begin position="228"/>
        <end position="386"/>
    </location>
</feature>
<dbReference type="PANTHER" id="PTHR12461:SF105">
    <property type="entry name" value="HYPOXIA-INDUCIBLE FACTOR 1-ALPHA INHIBITOR"/>
    <property type="match status" value="1"/>
</dbReference>
<reference evidence="2" key="1">
    <citation type="submission" date="2023-06" db="EMBL/GenBank/DDBJ databases">
        <title>Survivors Of The Sea: Transcriptome response of Skeletonema marinoi to long-term dormancy.</title>
        <authorList>
            <person name="Pinder M.I.M."/>
            <person name="Kourtchenko O."/>
            <person name="Robertson E.K."/>
            <person name="Larsson T."/>
            <person name="Maumus F."/>
            <person name="Osuna-Cruz C.M."/>
            <person name="Vancaester E."/>
            <person name="Stenow R."/>
            <person name="Vandepoele K."/>
            <person name="Ploug H."/>
            <person name="Bruchert V."/>
            <person name="Godhe A."/>
            <person name="Topel M."/>
        </authorList>
    </citation>
    <scope>NUCLEOTIDE SEQUENCE</scope>
    <source>
        <strain evidence="2">R05AC</strain>
    </source>
</reference>
<dbReference type="Pfam" id="PF13621">
    <property type="entry name" value="Cupin_8"/>
    <property type="match status" value="1"/>
</dbReference>
<dbReference type="PANTHER" id="PTHR12461">
    <property type="entry name" value="HYPOXIA-INDUCIBLE FACTOR 1 ALPHA INHIBITOR-RELATED"/>
    <property type="match status" value="1"/>
</dbReference>
<keyword evidence="3" id="KW-1185">Reference proteome</keyword>
<protein>
    <recommendedName>
        <fullName evidence="1">JmjC domain-containing protein</fullName>
    </recommendedName>
</protein>
<evidence type="ECO:0000313" key="3">
    <source>
        <dbReference type="Proteomes" id="UP001224775"/>
    </source>
</evidence>
<evidence type="ECO:0000259" key="1">
    <source>
        <dbReference type="PROSITE" id="PS51184"/>
    </source>
</evidence>
<sequence>MAPLTRLYEKHQSLLQPLNCTLEAMSLIADGMEEFSHKVWEDVAREADVWNDNVVSSYSEPPEIDLNASVPCDYASRKKYLLEGRQYEELHGDHWCQLRDVITRDVLIEYASAHFHTDFDLATHPIILRNVLPTDSFENGSRRLTPTGILNDPFLSNVLLPNYFTDASVTGYNALVPDSKQITLSQFLQNIQSGESPRSKIGTQVIIEEHPELRAEIFNVSLATELFSWSEDPNDILKGWFGDSWLSWLPSTSYYPVFIADNKPALEQSSYPRTDLHAEPIGNIAVQLHGFRRWTLVPTKWSKLLRPTVSKHGRAYVFANMEPQHDLPKRLKALPLVYECVTNRGDALWVPPWMWHRVDYSYTGVATNFDEDDTLSLGASIFHFFPKLFACNPLFAFIIVPNLIWEVLGINME</sequence>
<proteinExistence type="predicted"/>
<dbReference type="AlphaFoldDB" id="A0AAD9DCL4"/>
<evidence type="ECO:0000313" key="2">
    <source>
        <dbReference type="EMBL" id="KAK1740999.1"/>
    </source>
</evidence>
<dbReference type="InterPro" id="IPR041667">
    <property type="entry name" value="Cupin_8"/>
</dbReference>
<dbReference type="SMART" id="SM00558">
    <property type="entry name" value="JmjC"/>
    <property type="match status" value="1"/>
</dbReference>
<dbReference type="Gene3D" id="2.60.120.650">
    <property type="entry name" value="Cupin"/>
    <property type="match status" value="1"/>
</dbReference>
<dbReference type="PROSITE" id="PS51184">
    <property type="entry name" value="JMJC"/>
    <property type="match status" value="1"/>
</dbReference>
<dbReference type="EMBL" id="JATAAI010000014">
    <property type="protein sequence ID" value="KAK1740999.1"/>
    <property type="molecule type" value="Genomic_DNA"/>
</dbReference>